<proteinExistence type="predicted"/>
<accession>A0A1L7XXW4</accession>
<dbReference type="OrthoDB" id="10042665at2759"/>
<dbReference type="Pfam" id="PF23232">
    <property type="entry name" value="AAA_lid_13"/>
    <property type="match status" value="1"/>
</dbReference>
<dbReference type="InterPro" id="IPR027417">
    <property type="entry name" value="P-loop_NTPase"/>
</dbReference>
<dbReference type="Gene3D" id="3.40.50.300">
    <property type="entry name" value="P-loop containing nucleotide triphosphate hydrolases"/>
    <property type="match status" value="1"/>
</dbReference>
<dbReference type="EMBL" id="FJOG01000082">
    <property type="protein sequence ID" value="CZR69839.1"/>
    <property type="molecule type" value="Genomic_DNA"/>
</dbReference>
<protein>
    <submittedName>
        <fullName evidence="3">Uncharacterized protein</fullName>
    </submittedName>
</protein>
<feature type="domain" description="AAA+ ATPase lid" evidence="2">
    <location>
        <begin position="112"/>
        <end position="207"/>
    </location>
</feature>
<dbReference type="PANTHER" id="PTHR46411">
    <property type="entry name" value="FAMILY ATPASE, PUTATIVE-RELATED"/>
    <property type="match status" value="1"/>
</dbReference>
<dbReference type="AlphaFoldDB" id="A0A1L7XXW4"/>
<keyword evidence="4" id="KW-1185">Reference proteome</keyword>
<dbReference type="GO" id="GO:0005524">
    <property type="term" value="F:ATP binding"/>
    <property type="evidence" value="ECO:0007669"/>
    <property type="project" value="InterPro"/>
</dbReference>
<sequence>MRDLGTTSKEVETELEKNFSLASRWDCILLLDEPDVFLASRERKDFKRNGLVALFLRVLEYYAGILFLTTNRVGGFDEAFASRIHMSLHYPDLDSEKTKDVFKPNLDLINEKFAHENRQKIFDDVAILDFAGSHWMENEKNKGLRWNGRQIRNACQTALALGEFEAQGKTLSAEIDPTKPVQLKLAHFKTVEKAYNEFAVYLRKLYGMDIKDWAPENKLQAEDRDQKEPSRLSKRAVQMTSVLTNSQNANHDSQSEGHHTAL</sequence>
<dbReference type="Proteomes" id="UP000184330">
    <property type="component" value="Unassembled WGS sequence"/>
</dbReference>
<evidence type="ECO:0000313" key="3">
    <source>
        <dbReference type="EMBL" id="CZR69839.1"/>
    </source>
</evidence>
<evidence type="ECO:0000259" key="1">
    <source>
        <dbReference type="Pfam" id="PF00004"/>
    </source>
</evidence>
<dbReference type="InterPro" id="IPR003959">
    <property type="entry name" value="ATPase_AAA_core"/>
</dbReference>
<name>A0A1L7XXW4_9HELO</name>
<dbReference type="InterPro" id="IPR056599">
    <property type="entry name" value="AAA_lid_fung"/>
</dbReference>
<evidence type="ECO:0000259" key="2">
    <source>
        <dbReference type="Pfam" id="PF23232"/>
    </source>
</evidence>
<organism evidence="3 4">
    <name type="scientific">Phialocephala subalpina</name>
    <dbReference type="NCBI Taxonomy" id="576137"/>
    <lineage>
        <taxon>Eukaryota</taxon>
        <taxon>Fungi</taxon>
        <taxon>Dikarya</taxon>
        <taxon>Ascomycota</taxon>
        <taxon>Pezizomycotina</taxon>
        <taxon>Leotiomycetes</taxon>
        <taxon>Helotiales</taxon>
        <taxon>Mollisiaceae</taxon>
        <taxon>Phialocephala</taxon>
        <taxon>Phialocephala fortinii species complex</taxon>
    </lineage>
</organism>
<reference evidence="3 4" key="1">
    <citation type="submission" date="2016-03" db="EMBL/GenBank/DDBJ databases">
        <authorList>
            <person name="Ploux O."/>
        </authorList>
    </citation>
    <scope>NUCLEOTIDE SEQUENCE [LARGE SCALE GENOMIC DNA]</scope>
    <source>
        <strain evidence="3 4">UAMH 11012</strain>
    </source>
</reference>
<feature type="domain" description="ATPase AAA-type core" evidence="1">
    <location>
        <begin position="9"/>
        <end position="89"/>
    </location>
</feature>
<dbReference type="Pfam" id="PF00004">
    <property type="entry name" value="AAA"/>
    <property type="match status" value="1"/>
</dbReference>
<dbReference type="SUPFAM" id="SSF52540">
    <property type="entry name" value="P-loop containing nucleoside triphosphate hydrolases"/>
    <property type="match status" value="1"/>
</dbReference>
<gene>
    <name evidence="3" type="ORF">PAC_19739</name>
</gene>
<dbReference type="GO" id="GO:0016887">
    <property type="term" value="F:ATP hydrolysis activity"/>
    <property type="evidence" value="ECO:0007669"/>
    <property type="project" value="InterPro"/>
</dbReference>
<dbReference type="PANTHER" id="PTHR46411:SF2">
    <property type="entry name" value="AAA+ ATPASE DOMAIN-CONTAINING PROTEIN"/>
    <property type="match status" value="1"/>
</dbReference>
<evidence type="ECO:0000313" key="4">
    <source>
        <dbReference type="Proteomes" id="UP000184330"/>
    </source>
</evidence>